<keyword evidence="4" id="KW-0808">Transferase</keyword>
<keyword evidence="5" id="KW-0001">2Fe-2S</keyword>
<feature type="domain" description="Aminotransferase class V" evidence="12">
    <location>
        <begin position="6"/>
        <end position="370"/>
    </location>
</feature>
<reference evidence="13 14" key="1">
    <citation type="submission" date="2016-11" db="EMBL/GenBank/DDBJ databases">
        <title>Draft Genome Sequences of Nine Cyanobacterial Strains from Diverse Habitats.</title>
        <authorList>
            <person name="Zhu T."/>
            <person name="Hou S."/>
            <person name="Lu X."/>
            <person name="Hess W.R."/>
        </authorList>
    </citation>
    <scope>NUCLEOTIDE SEQUENCE [LARGE SCALE GENOMIC DNA]</scope>
    <source>
        <strain evidence="13 14">NIES-593</strain>
    </source>
</reference>
<keyword evidence="6" id="KW-0479">Metal-binding</keyword>
<organism evidence="13 14">
    <name type="scientific">Hydrococcus rivularis NIES-593</name>
    <dbReference type="NCBI Taxonomy" id="1921803"/>
    <lineage>
        <taxon>Bacteria</taxon>
        <taxon>Bacillati</taxon>
        <taxon>Cyanobacteriota</taxon>
        <taxon>Cyanophyceae</taxon>
        <taxon>Pleurocapsales</taxon>
        <taxon>Hydrococcaceae</taxon>
        <taxon>Hydrococcus</taxon>
    </lineage>
</organism>
<comment type="similarity">
    <text evidence="2">Belongs to the class-V pyridoxal-phosphate-dependent aminotransferase family. NifS/IscS subfamily.</text>
</comment>
<dbReference type="RefSeq" id="WP_073599628.1">
    <property type="nucleotide sequence ID" value="NZ_MRCB01000011.1"/>
</dbReference>
<evidence type="ECO:0000313" key="13">
    <source>
        <dbReference type="EMBL" id="OKH22994.1"/>
    </source>
</evidence>
<evidence type="ECO:0000256" key="11">
    <source>
        <dbReference type="RuleBase" id="RU004504"/>
    </source>
</evidence>
<evidence type="ECO:0000256" key="2">
    <source>
        <dbReference type="ARBA" id="ARBA00006490"/>
    </source>
</evidence>
<name>A0A1U7HHF6_9CYAN</name>
<evidence type="ECO:0000256" key="7">
    <source>
        <dbReference type="ARBA" id="ARBA00022898"/>
    </source>
</evidence>
<keyword evidence="14" id="KW-1185">Reference proteome</keyword>
<evidence type="ECO:0000256" key="5">
    <source>
        <dbReference type="ARBA" id="ARBA00022714"/>
    </source>
</evidence>
<evidence type="ECO:0000256" key="8">
    <source>
        <dbReference type="ARBA" id="ARBA00023004"/>
    </source>
</evidence>
<dbReference type="STRING" id="1921803.NIES593_11040"/>
<dbReference type="GO" id="GO:0031071">
    <property type="term" value="F:cysteine desulfurase activity"/>
    <property type="evidence" value="ECO:0007669"/>
    <property type="project" value="UniProtKB-EC"/>
</dbReference>
<dbReference type="PANTHER" id="PTHR11601">
    <property type="entry name" value="CYSTEINE DESULFURYLASE FAMILY MEMBER"/>
    <property type="match status" value="1"/>
</dbReference>
<accession>A0A1U7HHF6</accession>
<dbReference type="OrthoDB" id="9808002at2"/>
<evidence type="ECO:0000256" key="4">
    <source>
        <dbReference type="ARBA" id="ARBA00022679"/>
    </source>
</evidence>
<comment type="catalytic activity">
    <reaction evidence="10">
        <text>(sulfur carrier)-H + L-cysteine = (sulfur carrier)-SH + L-alanine</text>
        <dbReference type="Rhea" id="RHEA:43892"/>
        <dbReference type="Rhea" id="RHEA-COMP:14737"/>
        <dbReference type="Rhea" id="RHEA-COMP:14739"/>
        <dbReference type="ChEBI" id="CHEBI:29917"/>
        <dbReference type="ChEBI" id="CHEBI:35235"/>
        <dbReference type="ChEBI" id="CHEBI:57972"/>
        <dbReference type="ChEBI" id="CHEBI:64428"/>
        <dbReference type="EC" id="2.8.1.7"/>
    </reaction>
</comment>
<proteinExistence type="inferred from homology"/>
<comment type="caution">
    <text evidence="13">The sequence shown here is derived from an EMBL/GenBank/DDBJ whole genome shotgun (WGS) entry which is preliminary data.</text>
</comment>
<evidence type="ECO:0000313" key="14">
    <source>
        <dbReference type="Proteomes" id="UP000186868"/>
    </source>
</evidence>
<dbReference type="GO" id="GO:0051537">
    <property type="term" value="F:2 iron, 2 sulfur cluster binding"/>
    <property type="evidence" value="ECO:0007669"/>
    <property type="project" value="UniProtKB-KW"/>
</dbReference>
<evidence type="ECO:0000256" key="6">
    <source>
        <dbReference type="ARBA" id="ARBA00022723"/>
    </source>
</evidence>
<dbReference type="Gene3D" id="3.40.640.10">
    <property type="entry name" value="Type I PLP-dependent aspartate aminotransferase-like (Major domain)"/>
    <property type="match status" value="1"/>
</dbReference>
<dbReference type="GO" id="GO:0046872">
    <property type="term" value="F:metal ion binding"/>
    <property type="evidence" value="ECO:0007669"/>
    <property type="project" value="UniProtKB-KW"/>
</dbReference>
<dbReference type="SUPFAM" id="SSF53383">
    <property type="entry name" value="PLP-dependent transferases"/>
    <property type="match status" value="1"/>
</dbReference>
<evidence type="ECO:0000256" key="9">
    <source>
        <dbReference type="ARBA" id="ARBA00023014"/>
    </source>
</evidence>
<dbReference type="InterPro" id="IPR020578">
    <property type="entry name" value="Aminotrans_V_PyrdxlP_BS"/>
</dbReference>
<dbReference type="EMBL" id="MRCB01000011">
    <property type="protein sequence ID" value="OKH22994.1"/>
    <property type="molecule type" value="Genomic_DNA"/>
</dbReference>
<sequence>MSQRPIYLDCHATTPMDKRVLDAMLPYFSEHFGNPSSITHVYGWEAEAAVKKAREMLADAIGCTPEEIVFTSGATEANNLAIKGVAEAYFSKGRHIITPQTEHNAVLDPCHYLESLGFEVTFLPVRQDGLIDLEELEEAIRPDTILVSVMAANNEIGVIQPLEEIGKICRQHEVLFHTDAAQAIGKIPLDVQKMKIDLMSLTAHKVYGPKGIGALYVRRRNPRVNLAAQMHGGGHERGMRSGTLCTPQIVGFAKAVELGLAELKSESKRQMQLRERLWQQLAQLDGIHLNGHPTQRLPGNLNISVEGVDGAALLLGLQPVVAVSSGSACSSTSTAPSHVLTALGHSQSLAYASIRFGIGRFTTTEEIDKVAQHAIATIQSLRQAVVKV</sequence>
<dbReference type="NCBIfam" id="NF002806">
    <property type="entry name" value="PRK02948.1"/>
    <property type="match status" value="1"/>
</dbReference>
<dbReference type="EC" id="2.8.1.7" evidence="3"/>
<evidence type="ECO:0000256" key="3">
    <source>
        <dbReference type="ARBA" id="ARBA00012239"/>
    </source>
</evidence>
<evidence type="ECO:0000256" key="10">
    <source>
        <dbReference type="ARBA" id="ARBA00050776"/>
    </source>
</evidence>
<evidence type="ECO:0000256" key="1">
    <source>
        <dbReference type="ARBA" id="ARBA00001933"/>
    </source>
</evidence>
<dbReference type="PIRSF" id="PIRSF005572">
    <property type="entry name" value="NifS"/>
    <property type="match status" value="1"/>
</dbReference>
<dbReference type="Proteomes" id="UP000186868">
    <property type="component" value="Unassembled WGS sequence"/>
</dbReference>
<dbReference type="InterPro" id="IPR015421">
    <property type="entry name" value="PyrdxlP-dep_Trfase_major"/>
</dbReference>
<dbReference type="AlphaFoldDB" id="A0A1U7HHF6"/>
<dbReference type="InterPro" id="IPR015422">
    <property type="entry name" value="PyrdxlP-dep_Trfase_small"/>
</dbReference>
<keyword evidence="7" id="KW-0663">Pyridoxal phosphate</keyword>
<dbReference type="Pfam" id="PF00266">
    <property type="entry name" value="Aminotran_5"/>
    <property type="match status" value="1"/>
</dbReference>
<dbReference type="FunFam" id="3.40.640.10:FF:000003">
    <property type="entry name" value="Cysteine desulfurase IscS"/>
    <property type="match status" value="1"/>
</dbReference>
<keyword evidence="8" id="KW-0408">Iron</keyword>
<keyword evidence="9" id="KW-0411">Iron-sulfur</keyword>
<dbReference type="PANTHER" id="PTHR11601:SF34">
    <property type="entry name" value="CYSTEINE DESULFURASE"/>
    <property type="match status" value="1"/>
</dbReference>
<dbReference type="InterPro" id="IPR015424">
    <property type="entry name" value="PyrdxlP-dep_Trfase"/>
</dbReference>
<comment type="cofactor">
    <cofactor evidence="1 11">
        <name>pyridoxal 5'-phosphate</name>
        <dbReference type="ChEBI" id="CHEBI:597326"/>
    </cofactor>
</comment>
<dbReference type="InterPro" id="IPR016454">
    <property type="entry name" value="Cysteine_dSase"/>
</dbReference>
<dbReference type="NCBIfam" id="NF010611">
    <property type="entry name" value="PRK14012.1"/>
    <property type="match status" value="1"/>
</dbReference>
<evidence type="ECO:0000259" key="12">
    <source>
        <dbReference type="Pfam" id="PF00266"/>
    </source>
</evidence>
<dbReference type="InterPro" id="IPR000192">
    <property type="entry name" value="Aminotrans_V_dom"/>
</dbReference>
<dbReference type="Gene3D" id="3.90.1150.10">
    <property type="entry name" value="Aspartate Aminotransferase, domain 1"/>
    <property type="match status" value="1"/>
</dbReference>
<dbReference type="PROSITE" id="PS00595">
    <property type="entry name" value="AA_TRANSFER_CLASS_5"/>
    <property type="match status" value="1"/>
</dbReference>
<protein>
    <recommendedName>
        <fullName evidence="3">cysteine desulfurase</fullName>
        <ecNumber evidence="3">2.8.1.7</ecNumber>
    </recommendedName>
</protein>
<gene>
    <name evidence="13" type="ORF">NIES593_11040</name>
</gene>